<dbReference type="Gene3D" id="3.40.50.720">
    <property type="entry name" value="NAD(P)-binding Rossmann-like Domain"/>
    <property type="match status" value="1"/>
</dbReference>
<dbReference type="PANTHER" id="PTHR44269">
    <property type="entry name" value="DEHYDROGENASE/REDUCTASE SDR FAMILY MEMBER 7-RELATED"/>
    <property type="match status" value="1"/>
</dbReference>
<dbReference type="InterPro" id="IPR036291">
    <property type="entry name" value="NAD(P)-bd_dom_sf"/>
</dbReference>
<dbReference type="InterPro" id="IPR053011">
    <property type="entry name" value="SDR_family_member_7"/>
</dbReference>
<name>A0A502DLC0_9BURK</name>
<gene>
    <name evidence="1" type="ORF">EAH82_16790</name>
</gene>
<dbReference type="OrthoDB" id="9810734at2"/>
<evidence type="ECO:0000313" key="2">
    <source>
        <dbReference type="Proteomes" id="UP000319212"/>
    </source>
</evidence>
<accession>A0A502DLC0</accession>
<sequence length="95" mass="9645">MGVLAGKIVIITGASSGIGEAAALMFAREGAALVLGARRKSELQALGSCIGAGLVALALERFGRLACVQHALQVRCFPTRPDISNIVTSGLPITA</sequence>
<dbReference type="PANTHER" id="PTHR44269:SF1">
    <property type="entry name" value="DEHYDROGENASE_REDUCTASE SDR FAMILY MEMBER 7"/>
    <property type="match status" value="1"/>
</dbReference>
<proteinExistence type="predicted"/>
<evidence type="ECO:0000313" key="1">
    <source>
        <dbReference type="EMBL" id="TPG26043.1"/>
    </source>
</evidence>
<dbReference type="Pfam" id="PF00106">
    <property type="entry name" value="adh_short"/>
    <property type="match status" value="1"/>
</dbReference>
<dbReference type="Proteomes" id="UP000319212">
    <property type="component" value="Unassembled WGS sequence"/>
</dbReference>
<dbReference type="EMBL" id="RCZI01000004">
    <property type="protein sequence ID" value="TPG26043.1"/>
    <property type="molecule type" value="Genomic_DNA"/>
</dbReference>
<dbReference type="SUPFAM" id="SSF51735">
    <property type="entry name" value="NAD(P)-binding Rossmann-fold domains"/>
    <property type="match status" value="1"/>
</dbReference>
<organism evidence="1 2">
    <name type="scientific">Variovorax guangxiensis</name>
    <dbReference type="NCBI Taxonomy" id="1775474"/>
    <lineage>
        <taxon>Bacteria</taxon>
        <taxon>Pseudomonadati</taxon>
        <taxon>Pseudomonadota</taxon>
        <taxon>Betaproteobacteria</taxon>
        <taxon>Burkholderiales</taxon>
        <taxon>Comamonadaceae</taxon>
        <taxon>Variovorax</taxon>
    </lineage>
</organism>
<protein>
    <submittedName>
        <fullName evidence="1">SDR family NAD(P)-dependent oxidoreductase</fullName>
    </submittedName>
</protein>
<reference evidence="1 2" key="1">
    <citation type="journal article" date="2019" name="Environ. Microbiol.">
        <title>Species interactions and distinct microbial communities in high Arctic permafrost affected cryosols are associated with the CH4 and CO2 gas fluxes.</title>
        <authorList>
            <person name="Altshuler I."/>
            <person name="Hamel J."/>
            <person name="Turney S."/>
            <person name="Magnuson E."/>
            <person name="Levesque R."/>
            <person name="Greer C."/>
            <person name="Whyte L.G."/>
        </authorList>
    </citation>
    <scope>NUCLEOTIDE SEQUENCE [LARGE SCALE GENOMIC DNA]</scope>
    <source>
        <strain evidence="1 2">S06.C</strain>
    </source>
</reference>
<comment type="caution">
    <text evidence="1">The sequence shown here is derived from an EMBL/GenBank/DDBJ whole genome shotgun (WGS) entry which is preliminary data.</text>
</comment>
<dbReference type="InterPro" id="IPR002347">
    <property type="entry name" value="SDR_fam"/>
</dbReference>
<dbReference type="AlphaFoldDB" id="A0A502DLC0"/>